<keyword evidence="3 6" id="KW-0732">Signal</keyword>
<dbReference type="AlphaFoldDB" id="A0A0A1T425"/>
<protein>
    <recommendedName>
        <fullName evidence="9">Extracelular serine carboxypeptidase</fullName>
    </recommendedName>
</protein>
<name>A0A0A1T425_9HYPO</name>
<comment type="similarity">
    <text evidence="1">Belongs to the peptidase S28 family.</text>
</comment>
<feature type="chain" id="PRO_5001989822" description="Extracelular serine carboxypeptidase" evidence="6">
    <location>
        <begin position="18"/>
        <end position="538"/>
    </location>
</feature>
<keyword evidence="2" id="KW-0645">Protease</keyword>
<dbReference type="Pfam" id="PF05577">
    <property type="entry name" value="Peptidase_S28"/>
    <property type="match status" value="1"/>
</dbReference>
<keyword evidence="4" id="KW-0378">Hydrolase</keyword>
<dbReference type="InterPro" id="IPR008758">
    <property type="entry name" value="Peptidase_S28"/>
</dbReference>
<dbReference type="PANTHER" id="PTHR11010">
    <property type="entry name" value="PROTEASE S28 PRO-X CARBOXYPEPTIDASE-RELATED"/>
    <property type="match status" value="1"/>
</dbReference>
<evidence type="ECO:0008006" key="9">
    <source>
        <dbReference type="Google" id="ProtNLM"/>
    </source>
</evidence>
<reference evidence="7 8" key="1">
    <citation type="journal article" date="2015" name="Genome Announc.">
        <title>Draft Genome Sequence and Gene Annotation of the Entomopathogenic Fungus Verticillium hemipterigenum.</title>
        <authorList>
            <person name="Horn F."/>
            <person name="Habel A."/>
            <person name="Scharf D.H."/>
            <person name="Dworschak J."/>
            <person name="Brakhage A.A."/>
            <person name="Guthke R."/>
            <person name="Hertweck C."/>
            <person name="Linde J."/>
        </authorList>
    </citation>
    <scope>NUCLEOTIDE SEQUENCE [LARGE SCALE GENOMIC DNA]</scope>
</reference>
<evidence type="ECO:0000256" key="1">
    <source>
        <dbReference type="ARBA" id="ARBA00011079"/>
    </source>
</evidence>
<dbReference type="GO" id="GO:0008239">
    <property type="term" value="F:dipeptidyl-peptidase activity"/>
    <property type="evidence" value="ECO:0007669"/>
    <property type="project" value="TreeGrafter"/>
</dbReference>
<dbReference type="HOGENOM" id="CLU_023630_0_0_1"/>
<dbReference type="SUPFAM" id="SSF53474">
    <property type="entry name" value="alpha/beta-Hydrolases"/>
    <property type="match status" value="1"/>
</dbReference>
<feature type="signal peptide" evidence="6">
    <location>
        <begin position="1"/>
        <end position="17"/>
    </location>
</feature>
<evidence type="ECO:0000256" key="2">
    <source>
        <dbReference type="ARBA" id="ARBA00022670"/>
    </source>
</evidence>
<dbReference type="GO" id="GO:0006508">
    <property type="term" value="P:proteolysis"/>
    <property type="evidence" value="ECO:0007669"/>
    <property type="project" value="UniProtKB-KW"/>
</dbReference>
<keyword evidence="8" id="KW-1185">Reference proteome</keyword>
<sequence>MQLALLASLLSVGGVYANQLRLARHVQSRGVPDAARGFEIHTIDMPINHFPSSSRYAPDPNTTFKQRYVFDSTYYKPGGPVFLYIGGETSVESRFSNLASGIIKVLMSRTNGLGVILENRYYGESFPFATTSTDELRFLTNEQTIADNAYFAQHAQFPGVNSTSINAPQTPWILYGGSLAGAQTAFSLKQYGGDDGVLWGGIASSATTKASHTYAEWYDQYQRYGPQDCIGYLNGIVSTIDKVFDYGSAADIREMKSLFGLEALTDHRDFAMTIAFPLGGPDSYPTATWQELNWVPGHSSNQIFNFCSNITNDEAPESIRSVDLALSKYTNGEPLPGLGNYADYIRKHIVPLCKSGEIGSSACFGTQNATYWANTENGDDRSYLYTTCTESGLYQVANTDGPSLVANVLQADYTQQWCNWAFPEGEYNSIPSKPDISQWNDYGGYSVEADRLAHIDGEQDVWVNVCYHSPHAPKRRTTNARDAFLNPHYLITGAGHHWDSYALPNLEDEPQFIREAHKWEIRVVKRWLADFAKRKHIS</sequence>
<evidence type="ECO:0000256" key="5">
    <source>
        <dbReference type="ARBA" id="ARBA00023180"/>
    </source>
</evidence>
<dbReference type="PANTHER" id="PTHR11010:SF117">
    <property type="entry name" value="SERINE PROTEASE 16"/>
    <property type="match status" value="1"/>
</dbReference>
<proteinExistence type="inferred from homology"/>
<dbReference type="EMBL" id="CDHN01000004">
    <property type="protein sequence ID" value="CEJ91941.1"/>
    <property type="molecule type" value="Genomic_DNA"/>
</dbReference>
<keyword evidence="5" id="KW-0325">Glycoprotein</keyword>
<evidence type="ECO:0000256" key="6">
    <source>
        <dbReference type="SAM" id="SignalP"/>
    </source>
</evidence>
<dbReference type="MEROPS" id="S28.004"/>
<evidence type="ECO:0000313" key="8">
    <source>
        <dbReference type="Proteomes" id="UP000039046"/>
    </source>
</evidence>
<dbReference type="InterPro" id="IPR029058">
    <property type="entry name" value="AB_hydrolase_fold"/>
</dbReference>
<evidence type="ECO:0000256" key="4">
    <source>
        <dbReference type="ARBA" id="ARBA00022801"/>
    </source>
</evidence>
<dbReference type="GO" id="GO:0070008">
    <property type="term" value="F:serine-type exopeptidase activity"/>
    <property type="evidence" value="ECO:0007669"/>
    <property type="project" value="InterPro"/>
</dbReference>
<dbReference type="Gene3D" id="3.40.50.1820">
    <property type="entry name" value="alpha/beta hydrolase"/>
    <property type="match status" value="2"/>
</dbReference>
<evidence type="ECO:0000256" key="3">
    <source>
        <dbReference type="ARBA" id="ARBA00022729"/>
    </source>
</evidence>
<accession>A0A0A1T425</accession>
<dbReference type="OrthoDB" id="1735038at2759"/>
<dbReference type="Proteomes" id="UP000039046">
    <property type="component" value="Unassembled WGS sequence"/>
</dbReference>
<gene>
    <name evidence="7" type="ORF">VHEMI07623</name>
</gene>
<organism evidence="7 8">
    <name type="scientific">[Torrubiella] hemipterigena</name>
    <dbReference type="NCBI Taxonomy" id="1531966"/>
    <lineage>
        <taxon>Eukaryota</taxon>
        <taxon>Fungi</taxon>
        <taxon>Dikarya</taxon>
        <taxon>Ascomycota</taxon>
        <taxon>Pezizomycotina</taxon>
        <taxon>Sordariomycetes</taxon>
        <taxon>Hypocreomycetidae</taxon>
        <taxon>Hypocreales</taxon>
        <taxon>Clavicipitaceae</taxon>
        <taxon>Clavicipitaceae incertae sedis</taxon>
        <taxon>'Torrubiella' clade</taxon>
    </lineage>
</organism>
<evidence type="ECO:0000313" key="7">
    <source>
        <dbReference type="EMBL" id="CEJ91941.1"/>
    </source>
</evidence>